<dbReference type="CDD" id="cd01109">
    <property type="entry name" value="HTH_YyaN"/>
    <property type="match status" value="1"/>
</dbReference>
<dbReference type="RefSeq" id="WP_035144627.1">
    <property type="nucleotide sequence ID" value="NZ_BJLN01000009.1"/>
</dbReference>
<keyword evidence="1" id="KW-0238">DNA-binding</keyword>
<dbReference type="EMBL" id="CP122959">
    <property type="protein sequence ID" value="WGI19730.1"/>
    <property type="molecule type" value="Genomic_DNA"/>
</dbReference>
<reference evidence="4" key="2">
    <citation type="submission" date="2023-04" db="EMBL/GenBank/DDBJ databases">
        <title>Novel strain of Lactilactobacillus sakei and use thereof.</title>
        <authorList>
            <person name="Kim S.Y."/>
        </authorList>
    </citation>
    <scope>NUCLEOTIDE SEQUENCE</scope>
    <source>
        <strain evidence="4">HUP1</strain>
    </source>
</reference>
<feature type="domain" description="HTH merR-type" evidence="2">
    <location>
        <begin position="2"/>
        <end position="71"/>
    </location>
</feature>
<dbReference type="PANTHER" id="PTHR30204:SF82">
    <property type="entry name" value="TRANSCRIPTIONAL REGULATOR, MERR FAMILY"/>
    <property type="match status" value="1"/>
</dbReference>
<dbReference type="InterPro" id="IPR000551">
    <property type="entry name" value="MerR-type_HTH_dom"/>
</dbReference>
<accession>A0A094YVX0</accession>
<dbReference type="EMBL" id="OKRC01000005">
    <property type="protein sequence ID" value="SPE21233.1"/>
    <property type="molecule type" value="Genomic_DNA"/>
</dbReference>
<evidence type="ECO:0000256" key="1">
    <source>
        <dbReference type="ARBA" id="ARBA00023125"/>
    </source>
</evidence>
<dbReference type="SMART" id="SM00422">
    <property type="entry name" value="HTH_MERR"/>
    <property type="match status" value="1"/>
</dbReference>
<dbReference type="PROSITE" id="PS50937">
    <property type="entry name" value="HTH_MERR_2"/>
    <property type="match status" value="1"/>
</dbReference>
<organism evidence="3 5">
    <name type="scientific">Latilactobacillus sakei</name>
    <name type="common">Lactobacillus sakei</name>
    <dbReference type="NCBI Taxonomy" id="1599"/>
    <lineage>
        <taxon>Bacteria</taxon>
        <taxon>Bacillati</taxon>
        <taxon>Bacillota</taxon>
        <taxon>Bacilli</taxon>
        <taxon>Lactobacillales</taxon>
        <taxon>Lactobacillaceae</taxon>
        <taxon>Latilactobacillus</taxon>
    </lineage>
</organism>
<dbReference type="InterPro" id="IPR047057">
    <property type="entry name" value="MerR_fam"/>
</dbReference>
<dbReference type="GeneID" id="57133402"/>
<dbReference type="AlphaFoldDB" id="A0A094YVX0"/>
<dbReference type="GO" id="GO:0003700">
    <property type="term" value="F:DNA-binding transcription factor activity"/>
    <property type="evidence" value="ECO:0007669"/>
    <property type="project" value="InterPro"/>
</dbReference>
<dbReference type="InterPro" id="IPR009061">
    <property type="entry name" value="DNA-bd_dom_put_sf"/>
</dbReference>
<dbReference type="SUPFAM" id="SSF46955">
    <property type="entry name" value="Putative DNA-binding domain"/>
    <property type="match status" value="1"/>
</dbReference>
<dbReference type="Proteomes" id="UP000239650">
    <property type="component" value="Unassembled WGS sequence"/>
</dbReference>
<dbReference type="GO" id="GO:0003677">
    <property type="term" value="F:DNA binding"/>
    <property type="evidence" value="ECO:0007669"/>
    <property type="project" value="UniProtKB-KW"/>
</dbReference>
<dbReference type="Proteomes" id="UP001179858">
    <property type="component" value="Chromosome"/>
</dbReference>
<evidence type="ECO:0000313" key="5">
    <source>
        <dbReference type="Proteomes" id="UP000239650"/>
    </source>
</evidence>
<evidence type="ECO:0000313" key="4">
    <source>
        <dbReference type="EMBL" id="WGI19730.1"/>
    </source>
</evidence>
<gene>
    <name evidence="3" type="primary">adhR_2</name>
    <name evidence="3" type="ORF">LAS9267_01225</name>
    <name evidence="4" type="ORF">QBD03_03200</name>
</gene>
<dbReference type="PANTHER" id="PTHR30204">
    <property type="entry name" value="REDOX-CYCLING DRUG-SENSING TRANSCRIPTIONAL ACTIVATOR SOXR"/>
    <property type="match status" value="1"/>
</dbReference>
<reference evidence="3 5" key="1">
    <citation type="submission" date="2018-02" db="EMBL/GenBank/DDBJ databases">
        <authorList>
            <person name="Rodrigo-Torres L."/>
            <person name="Arahal R. D."/>
            <person name="Lucena T."/>
        </authorList>
    </citation>
    <scope>NUCLEOTIDE SEQUENCE [LARGE SCALE GENOMIC DNA]</scope>
    <source>
        <strain evidence="3 5">CECT 9267</strain>
    </source>
</reference>
<sequence length="133" mass="15229">MTYSIKQVSQITGLSIYTIRYYDKQGLLPFVKRDSSGYRAFTDADMSLIHTICCLKNTQMKIADIKQYIDYCMIGPESIEARKTLLLNHRAAVVKKQQALLEGLDEIDLKLSVYTDSNAKEIIGTMFTYLKEQ</sequence>
<protein>
    <submittedName>
        <fullName evidence="3">HTH-type transcriptional regulator AdhR</fullName>
    </submittedName>
    <submittedName>
        <fullName evidence="4">MerR family transcriptional regulator</fullName>
    </submittedName>
</protein>
<dbReference type="Pfam" id="PF13411">
    <property type="entry name" value="MerR_1"/>
    <property type="match status" value="1"/>
</dbReference>
<proteinExistence type="predicted"/>
<dbReference type="Gene3D" id="1.10.1660.10">
    <property type="match status" value="1"/>
</dbReference>
<name>A0A094YVX0_LATSK</name>
<evidence type="ECO:0000259" key="2">
    <source>
        <dbReference type="PROSITE" id="PS50937"/>
    </source>
</evidence>
<evidence type="ECO:0000313" key="3">
    <source>
        <dbReference type="EMBL" id="SPE21233.1"/>
    </source>
</evidence>